<feature type="compositionally biased region" description="Low complexity" evidence="1">
    <location>
        <begin position="73"/>
        <end position="92"/>
    </location>
</feature>
<dbReference type="AlphaFoldDB" id="A0A238F5Y1"/>
<name>A0A238F5Y1_9BASI</name>
<accession>A0A238F5Y1</accession>
<keyword evidence="3" id="KW-1185">Reference proteome</keyword>
<evidence type="ECO:0000256" key="1">
    <source>
        <dbReference type="SAM" id="MobiDB-lite"/>
    </source>
</evidence>
<dbReference type="Proteomes" id="UP000198372">
    <property type="component" value="Unassembled WGS sequence"/>
</dbReference>
<feature type="compositionally biased region" description="Polar residues" evidence="1">
    <location>
        <begin position="1"/>
        <end position="15"/>
    </location>
</feature>
<proteinExistence type="predicted"/>
<gene>
    <name evidence="2" type="ORF">BQ2448_5012</name>
</gene>
<dbReference type="STRING" id="269621.A0A238F5Y1"/>
<feature type="compositionally biased region" description="Basic and acidic residues" evidence="1">
    <location>
        <begin position="94"/>
        <end position="105"/>
    </location>
</feature>
<evidence type="ECO:0000313" key="2">
    <source>
        <dbReference type="EMBL" id="SCV67401.1"/>
    </source>
</evidence>
<dbReference type="EMBL" id="FMSP01000002">
    <property type="protein sequence ID" value="SCV67401.1"/>
    <property type="molecule type" value="Genomic_DNA"/>
</dbReference>
<organism evidence="2 3">
    <name type="scientific">Microbotryum intermedium</name>
    <dbReference type="NCBI Taxonomy" id="269621"/>
    <lineage>
        <taxon>Eukaryota</taxon>
        <taxon>Fungi</taxon>
        <taxon>Dikarya</taxon>
        <taxon>Basidiomycota</taxon>
        <taxon>Pucciniomycotina</taxon>
        <taxon>Microbotryomycetes</taxon>
        <taxon>Microbotryales</taxon>
        <taxon>Microbotryaceae</taxon>
        <taxon>Microbotryum</taxon>
    </lineage>
</organism>
<reference evidence="3" key="1">
    <citation type="submission" date="2016-09" db="EMBL/GenBank/DDBJ databases">
        <authorList>
            <person name="Jeantristanb JTB J.-T."/>
            <person name="Ricardo R."/>
        </authorList>
    </citation>
    <scope>NUCLEOTIDE SEQUENCE [LARGE SCALE GENOMIC DNA]</scope>
</reference>
<sequence length="119" mass="12386">MLPSPSTFFASSDFNPPNPLDGSYDRDEDDNPSHDRNAASSQPSNEAGPNDDDAHPTGGLNWSMAPKLSNDRTTSTSSEGTSSTAGTSAAGSLKRTDSESGHRLSVDMGGDGSKRARVI</sequence>
<feature type="region of interest" description="Disordered" evidence="1">
    <location>
        <begin position="1"/>
        <end position="119"/>
    </location>
</feature>
<protein>
    <submittedName>
        <fullName evidence="2">BQ2448_5012 protein</fullName>
    </submittedName>
</protein>
<feature type="compositionally biased region" description="Polar residues" evidence="1">
    <location>
        <begin position="38"/>
        <end position="47"/>
    </location>
</feature>
<evidence type="ECO:0000313" key="3">
    <source>
        <dbReference type="Proteomes" id="UP000198372"/>
    </source>
</evidence>